<gene>
    <name evidence="8" type="primary">At5g03795_26</name>
    <name evidence="8" type="ORF">g.53883</name>
</gene>
<dbReference type="PANTHER" id="PTHR11062">
    <property type="entry name" value="EXOSTOSIN HEPARAN SULFATE GLYCOSYLTRANSFERASE -RELATED"/>
    <property type="match status" value="1"/>
</dbReference>
<dbReference type="AlphaFoldDB" id="A0A1D1XGQ7"/>
<accession>A0A1D1XGQ7</accession>
<keyword evidence="8" id="KW-0808">Transferase</keyword>
<dbReference type="EMBL" id="GDJX01026352">
    <property type="protein sequence ID" value="JAT41584.1"/>
    <property type="molecule type" value="Transcribed_RNA"/>
</dbReference>
<dbReference type="InterPro" id="IPR004263">
    <property type="entry name" value="Exostosin"/>
</dbReference>
<evidence type="ECO:0000256" key="4">
    <source>
        <dbReference type="ARBA" id="ARBA00022968"/>
    </source>
</evidence>
<name>A0A1D1XGQ7_9ARAE</name>
<keyword evidence="4" id="KW-0812">Transmembrane</keyword>
<protein>
    <submittedName>
        <fullName evidence="8">Putative glycosyltransferase At5g03795</fullName>
    </submittedName>
</protein>
<feature type="domain" description="Exostosin GT47" evidence="7">
    <location>
        <begin position="209"/>
        <end position="494"/>
    </location>
</feature>
<evidence type="ECO:0000256" key="5">
    <source>
        <dbReference type="ARBA" id="ARBA00023034"/>
    </source>
</evidence>
<keyword evidence="5" id="KW-0333">Golgi apparatus</keyword>
<evidence type="ECO:0000259" key="7">
    <source>
        <dbReference type="Pfam" id="PF03016"/>
    </source>
</evidence>
<keyword evidence="4" id="KW-0735">Signal-anchor</keyword>
<dbReference type="InterPro" id="IPR040911">
    <property type="entry name" value="Exostosin_GT47"/>
</dbReference>
<dbReference type="Pfam" id="PF03016">
    <property type="entry name" value="Exostosin_GT47"/>
    <property type="match status" value="1"/>
</dbReference>
<proteinExistence type="inferred from homology"/>
<evidence type="ECO:0000256" key="6">
    <source>
        <dbReference type="SAM" id="MobiDB-lite"/>
    </source>
</evidence>
<dbReference type="GO" id="GO:0000139">
    <property type="term" value="C:Golgi membrane"/>
    <property type="evidence" value="ECO:0007669"/>
    <property type="project" value="UniProtKB-SubCell"/>
</dbReference>
<evidence type="ECO:0000256" key="3">
    <source>
        <dbReference type="ARBA" id="ARBA00022676"/>
    </source>
</evidence>
<comment type="similarity">
    <text evidence="2">Belongs to the glycosyltransferase 47 family.</text>
</comment>
<organism evidence="8">
    <name type="scientific">Anthurium amnicola</name>
    <dbReference type="NCBI Taxonomy" id="1678845"/>
    <lineage>
        <taxon>Eukaryota</taxon>
        <taxon>Viridiplantae</taxon>
        <taxon>Streptophyta</taxon>
        <taxon>Embryophyta</taxon>
        <taxon>Tracheophyta</taxon>
        <taxon>Spermatophyta</taxon>
        <taxon>Magnoliopsida</taxon>
        <taxon>Liliopsida</taxon>
        <taxon>Araceae</taxon>
        <taxon>Pothoideae</taxon>
        <taxon>Potheae</taxon>
        <taxon>Anthurium</taxon>
    </lineage>
</organism>
<keyword evidence="3" id="KW-0328">Glycosyltransferase</keyword>
<reference evidence="8" key="1">
    <citation type="submission" date="2015-07" db="EMBL/GenBank/DDBJ databases">
        <title>Transcriptome Assembly of Anthurium amnicola.</title>
        <authorList>
            <person name="Suzuki J."/>
        </authorList>
    </citation>
    <scope>NUCLEOTIDE SEQUENCE</scope>
</reference>
<feature type="region of interest" description="Disordered" evidence="6">
    <location>
        <begin position="111"/>
        <end position="168"/>
    </location>
</feature>
<evidence type="ECO:0000256" key="1">
    <source>
        <dbReference type="ARBA" id="ARBA00004323"/>
    </source>
</evidence>
<dbReference type="GO" id="GO:0016757">
    <property type="term" value="F:glycosyltransferase activity"/>
    <property type="evidence" value="ECO:0007669"/>
    <property type="project" value="UniProtKB-KW"/>
</dbReference>
<sequence>MPSRTAMAVPSLRAGPLHLKVEIARRWRRRRAVFAAVDWRKLIPAMAMATTAVSVLLLTCSLPRHPDTSLPFLSVSSSYATDQNVAPAVPLPSLPPSPSLLVTPRQSPSPLEASVFSLSPPDPAVSSPHKSPPVGNFAPKGRVGEEKSSVRSSRSSRSKRPLRSLPPHEALAYAKSQIQRAPLISDDPDLHPPLFRNVSIFRRTYELMEKTLKVYIYKDGEKPIFHRPPRKGIYASEGWFMKLMEENKQFVVRNPNRAHLFYLPYSTRQLQETLYVPESHNIRPLSLFLRDYVNMIAAKYSFWNRTHGSDHFLVACHDWGPYVTRAHNELRRNSIKALCNADTSEGIFIRGKDVSLPETTIRTPRRPLKDLGGKPISQRSILAFYAGQMHGRVRPILHKYWGGKDEDMKIYGPLPVRVSRVMSYIQHMKSSRFCICPMGYEVNSPRIVEAIYYECVPVIIADNFVPPFDEVLNWSSFSVIVAEKDIPDLKSILLSISIQQYMFLQTNVKRLQKHFLWHARPVKYDLFHMILHSLWFNRLNQIQIQH</sequence>
<dbReference type="PANTHER" id="PTHR11062:SF59">
    <property type="entry name" value="EXOSTOSIN FAMILY PROTEIN"/>
    <property type="match status" value="1"/>
</dbReference>
<evidence type="ECO:0000313" key="8">
    <source>
        <dbReference type="EMBL" id="JAT41584.1"/>
    </source>
</evidence>
<evidence type="ECO:0000256" key="2">
    <source>
        <dbReference type="ARBA" id="ARBA00010271"/>
    </source>
</evidence>
<comment type="subcellular location">
    <subcellularLocation>
        <location evidence="1">Golgi apparatus membrane</location>
        <topology evidence="1">Single-pass type II membrane protein</topology>
    </subcellularLocation>
</comment>